<dbReference type="InterPro" id="IPR013196">
    <property type="entry name" value="HTH_11"/>
</dbReference>
<feature type="domain" description="WYL" evidence="2">
    <location>
        <begin position="128"/>
        <end position="192"/>
    </location>
</feature>
<gene>
    <name evidence="4" type="ORF">H9636_16650</name>
</gene>
<dbReference type="InterPro" id="IPR026881">
    <property type="entry name" value="WYL_dom"/>
</dbReference>
<comment type="caution">
    <text evidence="4">The sequence shown here is derived from an EMBL/GenBank/DDBJ whole genome shotgun (WGS) entry which is preliminary data.</text>
</comment>
<feature type="domain" description="WCX" evidence="3">
    <location>
        <begin position="220"/>
        <end position="298"/>
    </location>
</feature>
<sequence>MYVNAKRQFTAQDVAYEFNISLRTAHRYLAELNEMGVPLYTESGRNGGYRVLDNRILPPILFNEHEAFAIFFTFESLKYYQSIPFEIDIKEVSNKLYTSLTPDMKRKVDKLSSVLAFWNIKRDLPSSYLQDIIESALEKQIVQIAYFSKSQSSIKEIVPLGTYAYNGFWYIPGFDLTIGEIRLFRMDRIQSLSRLNKIYDPKITLEDWLIRQPHQEQHNPIRLYVELTREGVRQCQSQPWLVPYIVMKNEVQGYIDTTIEHNEIDFVSNYFYQLGTAAKVIEPQEMVNRICEMAEELLQNYIGRE</sequence>
<dbReference type="Pfam" id="PF13280">
    <property type="entry name" value="WYL"/>
    <property type="match status" value="1"/>
</dbReference>
<dbReference type="InterPro" id="IPR036388">
    <property type="entry name" value="WH-like_DNA-bd_sf"/>
</dbReference>
<reference evidence="4 5" key="1">
    <citation type="submission" date="2020-08" db="EMBL/GenBank/DDBJ databases">
        <title>A Genomic Blueprint of the Chicken Gut Microbiome.</title>
        <authorList>
            <person name="Gilroy R."/>
            <person name="Ravi A."/>
            <person name="Getino M."/>
            <person name="Pursley I."/>
            <person name="Horton D.L."/>
            <person name="Alikhan N.-F."/>
            <person name="Baker D."/>
            <person name="Gharbi K."/>
            <person name="Hall N."/>
            <person name="Watson M."/>
            <person name="Adriaenssens E.M."/>
            <person name="Foster-Nyarko E."/>
            <person name="Jarju S."/>
            <person name="Secka A."/>
            <person name="Antonio M."/>
            <person name="Oren A."/>
            <person name="Chaudhuri R."/>
            <person name="La Ragione R.M."/>
            <person name="Hildebrand F."/>
            <person name="Pallen M.J."/>
        </authorList>
    </citation>
    <scope>NUCLEOTIDE SEQUENCE [LARGE SCALE GENOMIC DNA]</scope>
    <source>
        <strain evidence="4 5">Re31</strain>
    </source>
</reference>
<keyword evidence="5" id="KW-1185">Reference proteome</keyword>
<organism evidence="4 5">
    <name type="scientific">Ureibacillus galli</name>
    <dbReference type="NCBI Taxonomy" id="2762222"/>
    <lineage>
        <taxon>Bacteria</taxon>
        <taxon>Bacillati</taxon>
        <taxon>Bacillota</taxon>
        <taxon>Bacilli</taxon>
        <taxon>Bacillales</taxon>
        <taxon>Caryophanaceae</taxon>
        <taxon>Ureibacillus</taxon>
    </lineage>
</organism>
<evidence type="ECO:0000313" key="4">
    <source>
        <dbReference type="EMBL" id="MBD8028275.1"/>
    </source>
</evidence>
<evidence type="ECO:0000259" key="1">
    <source>
        <dbReference type="Pfam" id="PF08279"/>
    </source>
</evidence>
<dbReference type="PANTHER" id="PTHR34580:SF9">
    <property type="entry name" value="SLL5097 PROTEIN"/>
    <property type="match status" value="1"/>
</dbReference>
<dbReference type="Pfam" id="PF25583">
    <property type="entry name" value="WCX"/>
    <property type="match status" value="1"/>
</dbReference>
<feature type="domain" description="Helix-turn-helix type 11" evidence="1">
    <location>
        <begin position="4"/>
        <end position="50"/>
    </location>
</feature>
<evidence type="ECO:0000259" key="2">
    <source>
        <dbReference type="Pfam" id="PF13280"/>
    </source>
</evidence>
<evidence type="ECO:0000313" key="5">
    <source>
        <dbReference type="Proteomes" id="UP000640930"/>
    </source>
</evidence>
<accession>A0ABR8XGC2</accession>
<dbReference type="Pfam" id="PF08279">
    <property type="entry name" value="HTH_11"/>
    <property type="match status" value="1"/>
</dbReference>
<dbReference type="Proteomes" id="UP000640930">
    <property type="component" value="Unassembled WGS sequence"/>
</dbReference>
<dbReference type="EMBL" id="JACSQA010000035">
    <property type="protein sequence ID" value="MBD8028275.1"/>
    <property type="molecule type" value="Genomic_DNA"/>
</dbReference>
<dbReference type="PANTHER" id="PTHR34580">
    <property type="match status" value="1"/>
</dbReference>
<proteinExistence type="predicted"/>
<evidence type="ECO:0000259" key="3">
    <source>
        <dbReference type="Pfam" id="PF25583"/>
    </source>
</evidence>
<dbReference type="InterPro" id="IPR051534">
    <property type="entry name" value="CBASS_pafABC_assoc_protein"/>
</dbReference>
<dbReference type="Gene3D" id="1.10.10.10">
    <property type="entry name" value="Winged helix-like DNA-binding domain superfamily/Winged helix DNA-binding domain"/>
    <property type="match status" value="1"/>
</dbReference>
<dbReference type="PROSITE" id="PS52050">
    <property type="entry name" value="WYL"/>
    <property type="match status" value="1"/>
</dbReference>
<name>A0ABR8XGC2_9BACL</name>
<dbReference type="InterPro" id="IPR057727">
    <property type="entry name" value="WCX_dom"/>
</dbReference>
<protein>
    <submittedName>
        <fullName evidence="4">YafY family transcriptional regulator</fullName>
    </submittedName>
</protein>